<organism evidence="1 2">
    <name type="scientific">Ambispora gerdemannii</name>
    <dbReference type="NCBI Taxonomy" id="144530"/>
    <lineage>
        <taxon>Eukaryota</taxon>
        <taxon>Fungi</taxon>
        <taxon>Fungi incertae sedis</taxon>
        <taxon>Mucoromycota</taxon>
        <taxon>Glomeromycotina</taxon>
        <taxon>Glomeromycetes</taxon>
        <taxon>Archaeosporales</taxon>
        <taxon>Ambisporaceae</taxon>
        <taxon>Ambispora</taxon>
    </lineage>
</organism>
<dbReference type="Proteomes" id="UP000789831">
    <property type="component" value="Unassembled WGS sequence"/>
</dbReference>
<dbReference type="EMBL" id="CAJVPL010011042">
    <property type="protein sequence ID" value="CAG8682822.1"/>
    <property type="molecule type" value="Genomic_DNA"/>
</dbReference>
<keyword evidence="2" id="KW-1185">Reference proteome</keyword>
<proteinExistence type="predicted"/>
<accession>A0A9N9EP57</accession>
<protein>
    <submittedName>
        <fullName evidence="1">9380_t:CDS:1</fullName>
    </submittedName>
</protein>
<comment type="caution">
    <text evidence="1">The sequence shown here is derived from an EMBL/GenBank/DDBJ whole genome shotgun (WGS) entry which is preliminary data.</text>
</comment>
<name>A0A9N9EP57_9GLOM</name>
<dbReference type="AlphaFoldDB" id="A0A9N9EP57"/>
<evidence type="ECO:0000313" key="1">
    <source>
        <dbReference type="EMBL" id="CAG8682822.1"/>
    </source>
</evidence>
<gene>
    <name evidence="1" type="ORF">AGERDE_LOCUS12746</name>
</gene>
<reference evidence="1" key="1">
    <citation type="submission" date="2021-06" db="EMBL/GenBank/DDBJ databases">
        <authorList>
            <person name="Kallberg Y."/>
            <person name="Tangrot J."/>
            <person name="Rosling A."/>
        </authorList>
    </citation>
    <scope>NUCLEOTIDE SEQUENCE</scope>
    <source>
        <strain evidence="1">MT106</strain>
    </source>
</reference>
<feature type="non-terminal residue" evidence="1">
    <location>
        <position position="1"/>
    </location>
</feature>
<evidence type="ECO:0000313" key="2">
    <source>
        <dbReference type="Proteomes" id="UP000789831"/>
    </source>
</evidence>
<sequence length="109" mass="12630">QNKAVTSSRYFARIFEVQRSVHILYCSAKLTLYRCYETSSCVINTSHQLRAASSKTRRNIKDKFPFLSEFKGQTERIALNGNLLNKPLVKLVRSKLRVDQNFNERRSGS</sequence>